<name>E1YAK3_9BACT</name>
<gene>
    <name evidence="1" type="ORF">N47_H24190</name>
</gene>
<proteinExistence type="predicted"/>
<accession>E1YAK3</accession>
<evidence type="ECO:0000313" key="1">
    <source>
        <dbReference type="EMBL" id="CBX27597.1"/>
    </source>
</evidence>
<dbReference type="EMBL" id="FR695866">
    <property type="protein sequence ID" value="CBX27597.1"/>
    <property type="molecule type" value="Genomic_DNA"/>
</dbReference>
<protein>
    <submittedName>
        <fullName evidence="1">Uncharacterized protein</fullName>
    </submittedName>
</protein>
<sequence length="71" mass="8108">MQDFTTISGPAQDSAEAKAWTVKKCTRINMTISPLICKRCGNALYNIRYFVKHGEKALWDMCVCERCGLQY</sequence>
<reference evidence="1" key="1">
    <citation type="journal article" date="2011" name="Environ. Microbiol.">
        <title>Genomic insights into the metabolic potential of the polycyclic aromatic hydrocarbon degrading sulfate-reducing Deltaproteobacterium N47.</title>
        <authorList>
            <person name="Bergmann F."/>
            <person name="Selesi D."/>
            <person name="Weinmaier T."/>
            <person name="Tischler P."/>
            <person name="Rattei T."/>
            <person name="Meckenstock R.U."/>
        </authorList>
    </citation>
    <scope>NUCLEOTIDE SEQUENCE</scope>
</reference>
<organism evidence="1">
    <name type="scientific">uncultured Desulfobacterium sp</name>
    <dbReference type="NCBI Taxonomy" id="201089"/>
    <lineage>
        <taxon>Bacteria</taxon>
        <taxon>Pseudomonadati</taxon>
        <taxon>Thermodesulfobacteriota</taxon>
        <taxon>Desulfobacteria</taxon>
        <taxon>Desulfobacterales</taxon>
        <taxon>Desulfobacteriaceae</taxon>
        <taxon>Desulfobacterium</taxon>
        <taxon>environmental samples</taxon>
    </lineage>
</organism>
<dbReference type="AlphaFoldDB" id="E1YAK3"/>